<comment type="caution">
    <text evidence="13">The sequence shown here is derived from an EMBL/GenBank/DDBJ whole genome shotgun (WGS) entry which is preliminary data.</text>
</comment>
<keyword evidence="10" id="KW-0175">Coiled coil</keyword>
<dbReference type="InterPro" id="IPR014727">
    <property type="entry name" value="TopoI_cat_a/b-sub_euk"/>
</dbReference>
<evidence type="ECO:0000256" key="11">
    <source>
        <dbReference type="SAM" id="MobiDB-lite"/>
    </source>
</evidence>
<evidence type="ECO:0000256" key="9">
    <source>
        <dbReference type="PROSITE-ProRule" id="PRU01382"/>
    </source>
</evidence>
<organism evidence="13 14">
    <name type="scientific">Orchesella dallaii</name>
    <dbReference type="NCBI Taxonomy" id="48710"/>
    <lineage>
        <taxon>Eukaryota</taxon>
        <taxon>Metazoa</taxon>
        <taxon>Ecdysozoa</taxon>
        <taxon>Arthropoda</taxon>
        <taxon>Hexapoda</taxon>
        <taxon>Collembola</taxon>
        <taxon>Entomobryomorpha</taxon>
        <taxon>Entomobryoidea</taxon>
        <taxon>Orchesellidae</taxon>
        <taxon>Orchesellinae</taxon>
        <taxon>Orchesella</taxon>
    </lineage>
</organism>
<keyword evidence="7 9" id="KW-0413">Isomerase</keyword>
<dbReference type="InterPro" id="IPR001631">
    <property type="entry name" value="TopoI"/>
</dbReference>
<evidence type="ECO:0000256" key="10">
    <source>
        <dbReference type="SAM" id="Coils"/>
    </source>
</evidence>
<feature type="active site" description="O-(3'-phospho-DNA)-tyrosine intermediate" evidence="9">
    <location>
        <position position="525"/>
    </location>
</feature>
<keyword evidence="6 9" id="KW-0238">DNA-binding</keyword>
<dbReference type="EC" id="5.6.2.1" evidence="3"/>
<dbReference type="PRINTS" id="PR00416">
    <property type="entry name" value="EUTPISMRASEI"/>
</dbReference>
<dbReference type="Pfam" id="PF01028">
    <property type="entry name" value="Topoisom_I"/>
    <property type="match status" value="1"/>
</dbReference>
<evidence type="ECO:0000256" key="4">
    <source>
        <dbReference type="ARBA" id="ARBA00019632"/>
    </source>
</evidence>
<dbReference type="Proteomes" id="UP001642540">
    <property type="component" value="Unassembled WGS sequence"/>
</dbReference>
<protein>
    <recommendedName>
        <fullName evidence="4">DNA topoisomerase 1</fullName>
        <ecNumber evidence="3">5.6.2.1</ecNumber>
    </recommendedName>
    <alternativeName>
        <fullName evidence="8">DNA topoisomerase I</fullName>
    </alternativeName>
</protein>
<feature type="coiled-coil region" evidence="10">
    <location>
        <begin position="119"/>
        <end position="146"/>
    </location>
</feature>
<proteinExistence type="inferred from homology"/>
<dbReference type="SMART" id="SM00435">
    <property type="entry name" value="TOPEUc"/>
    <property type="match status" value="1"/>
</dbReference>
<evidence type="ECO:0000256" key="8">
    <source>
        <dbReference type="ARBA" id="ARBA00033297"/>
    </source>
</evidence>
<keyword evidence="14" id="KW-1185">Reference proteome</keyword>
<dbReference type="InterPro" id="IPR011010">
    <property type="entry name" value="DNA_brk_join_enz"/>
</dbReference>
<dbReference type="SUPFAM" id="SSF56349">
    <property type="entry name" value="DNA breaking-rejoining enzymes"/>
    <property type="match status" value="1"/>
</dbReference>
<evidence type="ECO:0000256" key="5">
    <source>
        <dbReference type="ARBA" id="ARBA00023029"/>
    </source>
</evidence>
<gene>
    <name evidence="13" type="ORF">ODALV1_LOCUS30222</name>
</gene>
<dbReference type="InterPro" id="IPR025834">
    <property type="entry name" value="TopoI_C_dom"/>
</dbReference>
<accession>A0ABP1S6F9</accession>
<evidence type="ECO:0000256" key="3">
    <source>
        <dbReference type="ARBA" id="ARBA00012891"/>
    </source>
</evidence>
<dbReference type="PROSITE" id="PS52038">
    <property type="entry name" value="TOPO_IB_2"/>
    <property type="match status" value="1"/>
</dbReference>
<evidence type="ECO:0000256" key="2">
    <source>
        <dbReference type="ARBA" id="ARBA00006645"/>
    </source>
</evidence>
<dbReference type="Gene3D" id="1.10.10.41">
    <property type="entry name" value="Yeast DNA topoisomerase - domain 1"/>
    <property type="match status" value="1"/>
</dbReference>
<comment type="similarity">
    <text evidence="2 9">Belongs to the type IB topoisomerase family.</text>
</comment>
<reference evidence="13 14" key="1">
    <citation type="submission" date="2024-08" db="EMBL/GenBank/DDBJ databases">
        <authorList>
            <person name="Cucini C."/>
            <person name="Frati F."/>
        </authorList>
    </citation>
    <scope>NUCLEOTIDE SEQUENCE [LARGE SCALE GENOMIC DNA]</scope>
</reference>
<evidence type="ECO:0000256" key="6">
    <source>
        <dbReference type="ARBA" id="ARBA00023125"/>
    </source>
</evidence>
<dbReference type="PANTHER" id="PTHR10290:SF3">
    <property type="entry name" value="DNA TOPOISOMERASE 1"/>
    <property type="match status" value="1"/>
</dbReference>
<dbReference type="InterPro" id="IPR036202">
    <property type="entry name" value="TopoI_DNA-bd_euk_N_sf"/>
</dbReference>
<dbReference type="InterPro" id="IPR013030">
    <property type="entry name" value="DNA_topo_DNA_db_N_dom2"/>
</dbReference>
<dbReference type="InterPro" id="IPR013034">
    <property type="entry name" value="DNA_topo_DNA_db_N_dom1"/>
</dbReference>
<dbReference type="InterPro" id="IPR013499">
    <property type="entry name" value="TopoI_euk"/>
</dbReference>
<dbReference type="EMBL" id="CAXLJM020000161">
    <property type="protein sequence ID" value="CAL8144540.1"/>
    <property type="molecule type" value="Genomic_DNA"/>
</dbReference>
<feature type="domain" description="DNA topoisomerase I eukaryotic-type" evidence="12">
    <location>
        <begin position="174"/>
        <end position="539"/>
    </location>
</feature>
<dbReference type="Gene3D" id="2.170.11.10">
    <property type="entry name" value="DNA Topoisomerase I, domain 2"/>
    <property type="match status" value="1"/>
</dbReference>
<dbReference type="InterPro" id="IPR008336">
    <property type="entry name" value="TopoI_DNA-bd_euk"/>
</dbReference>
<name>A0ABP1S6F9_9HEXA</name>
<evidence type="ECO:0000256" key="1">
    <source>
        <dbReference type="ARBA" id="ARBA00000213"/>
    </source>
</evidence>
<dbReference type="Pfam" id="PF02919">
    <property type="entry name" value="Topoisom_I_N"/>
    <property type="match status" value="1"/>
</dbReference>
<dbReference type="Gene3D" id="3.90.15.10">
    <property type="entry name" value="Topoisomerase I, Chain A, domain 3"/>
    <property type="match status" value="1"/>
</dbReference>
<evidence type="ECO:0000313" key="14">
    <source>
        <dbReference type="Proteomes" id="UP001642540"/>
    </source>
</evidence>
<evidence type="ECO:0000313" key="13">
    <source>
        <dbReference type="EMBL" id="CAL8144540.1"/>
    </source>
</evidence>
<keyword evidence="5 9" id="KW-0799">Topoisomerase</keyword>
<evidence type="ECO:0000259" key="12">
    <source>
        <dbReference type="SMART" id="SM00435"/>
    </source>
</evidence>
<feature type="coiled-coil region" evidence="10">
    <location>
        <begin position="469"/>
        <end position="496"/>
    </location>
</feature>
<dbReference type="SUPFAM" id="SSF56741">
    <property type="entry name" value="Eukaryotic DNA topoisomerase I, N-terminal DNA-binding fragment"/>
    <property type="match status" value="1"/>
</dbReference>
<dbReference type="InterPro" id="IPR051062">
    <property type="entry name" value="Topoisomerase_IB"/>
</dbReference>
<dbReference type="InterPro" id="IPR014711">
    <property type="entry name" value="TopoI_cat_a-hlx-sub_euk"/>
</dbReference>
<evidence type="ECO:0000256" key="7">
    <source>
        <dbReference type="ARBA" id="ARBA00023235"/>
    </source>
</evidence>
<dbReference type="Pfam" id="PF14370">
    <property type="entry name" value="Topo_C_assoc"/>
    <property type="match status" value="1"/>
</dbReference>
<dbReference type="Gene3D" id="1.10.132.10">
    <property type="match status" value="1"/>
</dbReference>
<feature type="region of interest" description="Disordered" evidence="11">
    <location>
        <begin position="1"/>
        <end position="21"/>
    </location>
</feature>
<dbReference type="PANTHER" id="PTHR10290">
    <property type="entry name" value="DNA TOPOISOMERASE I"/>
    <property type="match status" value="1"/>
</dbReference>
<sequence length="561" mass="65292">MPKGKKRTISASQERRTSTQRKKVCKLRWRTQFSHKGPRFPSPYRPIGAQFVYNGIPKKLAPETEEVAVLYARYLSGKRKTKRIEEKLQQNFFNDWRELMTARERSEITDFKLCDFSQLVSKLEEIAEAKKRLPKEEREILKKERQLAADQYKTVRVDSKQELVNNYTVEPPGLYMGRGKDNANIGRVKRRIQPEDIIINTDEKTKVEAPPNHNWKAVIHNRSVMWLASWKDVISGNPKYIQLHSSSSIKNERDSQKFLTARQLKQEIGRVRAQYEKDLKSGDEAISQTATAVYLIDKFALRAGNEKPEGATDTVGCCSLRVEHVSFLNRGKDQKKDLEGIRLNFLGKDSIPYRKDLLVSRAVCDNLKDFVKEKKKNGFLFDMIDTKRVNEYLARLMPDLTAKVFRTFRASQFFHEKLEEYSRFHLRKDKDAAQDVRMKVIVHKKANLAVAQLLNHQTLSKPIGKGTAIKKQEKKLKAAEDKLESLTTRSDKHKQAKVKRDILKEELDLKQQLRNYALGTSKANYIDPTLTVDWCQKYDIPIEKVYSKTQREKFRWALVDL</sequence>
<comment type="catalytic activity">
    <reaction evidence="1 9">
        <text>ATP-independent breakage of single-stranded DNA, followed by passage and rejoining.</text>
        <dbReference type="EC" id="5.6.2.1"/>
    </reaction>
</comment>
<dbReference type="InterPro" id="IPR013500">
    <property type="entry name" value="TopoI_cat_euk"/>
</dbReference>